<feature type="non-terminal residue" evidence="3">
    <location>
        <position position="263"/>
    </location>
</feature>
<feature type="region of interest" description="Disordered" evidence="1">
    <location>
        <begin position="158"/>
        <end position="180"/>
    </location>
</feature>
<comment type="caution">
    <text evidence="3">The sequence shown here is derived from an EMBL/GenBank/DDBJ whole genome shotgun (WGS) entry which is preliminary data.</text>
</comment>
<accession>K1S601</accession>
<feature type="region of interest" description="Disordered" evidence="1">
    <location>
        <begin position="204"/>
        <end position="263"/>
    </location>
</feature>
<proteinExistence type="predicted"/>
<dbReference type="Gene3D" id="2.60.40.2700">
    <property type="match status" value="1"/>
</dbReference>
<protein>
    <recommendedName>
        <fullName evidence="2">SHIRT domain-containing protein</fullName>
    </recommendedName>
</protein>
<dbReference type="Pfam" id="PF18655">
    <property type="entry name" value="SHIRT"/>
    <property type="match status" value="1"/>
</dbReference>
<evidence type="ECO:0000313" key="3">
    <source>
        <dbReference type="EMBL" id="EKC56082.1"/>
    </source>
</evidence>
<evidence type="ECO:0000259" key="2">
    <source>
        <dbReference type="Pfam" id="PF18655"/>
    </source>
</evidence>
<reference evidence="3" key="1">
    <citation type="journal article" date="2013" name="Environ. Microbiol.">
        <title>Microbiota from the distal guts of lean and obese adolescents exhibit partial functional redundancy besides clear differences in community structure.</title>
        <authorList>
            <person name="Ferrer M."/>
            <person name="Ruiz A."/>
            <person name="Lanza F."/>
            <person name="Haange S.B."/>
            <person name="Oberbach A."/>
            <person name="Till H."/>
            <person name="Bargiela R."/>
            <person name="Campoy C."/>
            <person name="Segura M.T."/>
            <person name="Richter M."/>
            <person name="von Bergen M."/>
            <person name="Seifert J."/>
            <person name="Suarez A."/>
        </authorList>
    </citation>
    <scope>NUCLEOTIDE SEQUENCE</scope>
</reference>
<dbReference type="AlphaFoldDB" id="K1S601"/>
<dbReference type="EMBL" id="AJWZ01007734">
    <property type="protein sequence ID" value="EKC56082.1"/>
    <property type="molecule type" value="Genomic_DNA"/>
</dbReference>
<evidence type="ECO:0000256" key="1">
    <source>
        <dbReference type="SAM" id="MobiDB-lite"/>
    </source>
</evidence>
<feature type="compositionally biased region" description="Polar residues" evidence="1">
    <location>
        <begin position="163"/>
        <end position="172"/>
    </location>
</feature>
<dbReference type="InterPro" id="IPR041030">
    <property type="entry name" value="SHIRT"/>
</dbReference>
<organism evidence="3">
    <name type="scientific">human gut metagenome</name>
    <dbReference type="NCBI Taxonomy" id="408170"/>
    <lineage>
        <taxon>unclassified sequences</taxon>
        <taxon>metagenomes</taxon>
        <taxon>organismal metagenomes</taxon>
    </lineage>
</organism>
<sequence>TVVKFTGEWTFTETLKVNAAKPDPIRLTDASYTVGDSATALNGETTVTDNGEITYQWYEATSKDDQNGMLLEGKTTPTFTPDTAAAGTRFYYVVATNTNENATGEKTAETRSNTVQITVQEPAPVEMFTVRYEWDGEAPSDAKLPQDDHTYDTEEQARAAMDTTYTANSTSTARKDGKDGTWTFSGWTATVENTVVRFTGEWTFTETPVRPGQPSSSGASDRDQNHSVSAPSHVNGGAVSVTPSAAAKGSTVTITAKPDNGYK</sequence>
<feature type="non-terminal residue" evidence="3">
    <location>
        <position position="1"/>
    </location>
</feature>
<gene>
    <name evidence="3" type="ORF">OBE_11245</name>
</gene>
<feature type="domain" description="SHIRT" evidence="2">
    <location>
        <begin position="127"/>
        <end position="205"/>
    </location>
</feature>
<name>K1S601_9ZZZZ</name>